<evidence type="ECO:0000256" key="3">
    <source>
        <dbReference type="ARBA" id="ARBA00022729"/>
    </source>
</evidence>
<dbReference type="Gene3D" id="2.60.40.2420">
    <property type="match status" value="1"/>
</dbReference>
<sequence length="110" mass="12192">MQTLLLLAALSNQITFNTTRQGDIYTVVPQVTLTQSCMCRVQLMSVRQGKAGQSQTRQEKTLSLPANQPIDLMKLSLNITQEDTVKIFVTVSDGRTIHLTQQWLTSAASP</sequence>
<dbReference type="PIRSF" id="PIRSF018100">
    <property type="entry name" value="CsgC"/>
    <property type="match status" value="1"/>
</dbReference>
<keyword evidence="4 6" id="KW-0574">Periplasm</keyword>
<dbReference type="Proteomes" id="UP000237003">
    <property type="component" value="Unassembled WGS sequence"/>
</dbReference>
<comment type="similarity">
    <text evidence="2 6">Belongs to the CsgC/AgfC family.</text>
</comment>
<evidence type="ECO:0000256" key="5">
    <source>
        <dbReference type="ARBA" id="ARBA00023186"/>
    </source>
</evidence>
<keyword evidence="3" id="KW-0732">Signal</keyword>
<organism evidence="7 8">
    <name type="scientific">Citrobacter amalonaticus</name>
    <dbReference type="NCBI Taxonomy" id="35703"/>
    <lineage>
        <taxon>Bacteria</taxon>
        <taxon>Pseudomonadati</taxon>
        <taxon>Pseudomonadota</taxon>
        <taxon>Gammaproteobacteria</taxon>
        <taxon>Enterobacterales</taxon>
        <taxon>Enterobacteriaceae</taxon>
        <taxon>Citrobacter</taxon>
    </lineage>
</organism>
<comment type="subcellular location">
    <subcellularLocation>
        <location evidence="1 6">Periplasm</location>
    </subcellularLocation>
</comment>
<evidence type="ECO:0000256" key="2">
    <source>
        <dbReference type="ARBA" id="ARBA00006329"/>
    </source>
</evidence>
<dbReference type="OrthoDB" id="6629380at2"/>
<evidence type="ECO:0000313" key="8">
    <source>
        <dbReference type="Proteomes" id="UP000237003"/>
    </source>
</evidence>
<keyword evidence="5 6" id="KW-0143">Chaperone</keyword>
<evidence type="ECO:0000256" key="4">
    <source>
        <dbReference type="ARBA" id="ARBA00022764"/>
    </source>
</evidence>
<evidence type="ECO:0000313" key="7">
    <source>
        <dbReference type="EMBL" id="POU65787.1"/>
    </source>
</evidence>
<dbReference type="NCBIfam" id="NF007507">
    <property type="entry name" value="PRK10102.1"/>
    <property type="match status" value="1"/>
</dbReference>
<dbReference type="GO" id="GO:0042597">
    <property type="term" value="C:periplasmic space"/>
    <property type="evidence" value="ECO:0007669"/>
    <property type="project" value="UniProtKB-SubCell"/>
</dbReference>
<dbReference type="InterPro" id="IPR014491">
    <property type="entry name" value="Curli_production_prot_CsgC"/>
</dbReference>
<proteinExistence type="inferred from homology"/>
<reference evidence="7 8" key="1">
    <citation type="submission" date="2018-01" db="EMBL/GenBank/DDBJ databases">
        <title>Complete genome sequences of 14 Citrobacter spp. isolated from plant in Canada.</title>
        <authorList>
            <person name="Bhandare S.G."/>
            <person name="Colavecchio A."/>
            <person name="Jeukens J."/>
            <person name="Emond-Rheault J.-G."/>
            <person name="Freschi L."/>
            <person name="Hamel J."/>
            <person name="Kukavica-Ibrulj I."/>
            <person name="Levesque R."/>
            <person name="Goodridge L."/>
        </authorList>
    </citation>
    <scope>NUCLEOTIDE SEQUENCE [LARGE SCALE GENOMIC DNA]</scope>
    <source>
        <strain evidence="7 8">S1285</strain>
    </source>
</reference>
<gene>
    <name evidence="7" type="ORF">C3430_10825</name>
</gene>
<dbReference type="EMBL" id="PQLX01000003">
    <property type="protein sequence ID" value="POU65787.1"/>
    <property type="molecule type" value="Genomic_DNA"/>
</dbReference>
<evidence type="ECO:0000256" key="6">
    <source>
        <dbReference type="PIRNR" id="PIRNR018100"/>
    </source>
</evidence>
<protein>
    <recommendedName>
        <fullName evidence="6">Curli assembly protein</fullName>
    </recommendedName>
</protein>
<dbReference type="Pfam" id="PF10610">
    <property type="entry name" value="Tafi-CsgC"/>
    <property type="match status" value="1"/>
</dbReference>
<dbReference type="RefSeq" id="WP_103776000.1">
    <property type="nucleotide sequence ID" value="NZ_PQLX01000003.1"/>
</dbReference>
<evidence type="ECO:0000256" key="1">
    <source>
        <dbReference type="ARBA" id="ARBA00004418"/>
    </source>
</evidence>
<comment type="caution">
    <text evidence="7">The sequence shown here is derived from an EMBL/GenBank/DDBJ whole genome shotgun (WGS) entry which is preliminary data.</text>
</comment>
<accession>A0A2S4RYD3</accession>
<name>A0A2S4RYD3_CITAM</name>
<dbReference type="InterPro" id="IPR053722">
    <property type="entry name" value="Curli_assembly_CsgC/AgfC"/>
</dbReference>
<dbReference type="AlphaFoldDB" id="A0A2S4RYD3"/>